<dbReference type="Proteomes" id="UP001530315">
    <property type="component" value="Unassembled WGS sequence"/>
</dbReference>
<feature type="region of interest" description="Disordered" evidence="1">
    <location>
        <begin position="112"/>
        <end position="163"/>
    </location>
</feature>
<feature type="compositionally biased region" description="Basic and acidic residues" evidence="1">
    <location>
        <begin position="112"/>
        <end position="124"/>
    </location>
</feature>
<feature type="compositionally biased region" description="Polar residues" evidence="1">
    <location>
        <begin position="129"/>
        <end position="139"/>
    </location>
</feature>
<gene>
    <name evidence="2" type="ORF">ACHAW5_003819</name>
</gene>
<feature type="region of interest" description="Disordered" evidence="1">
    <location>
        <begin position="869"/>
        <end position="894"/>
    </location>
</feature>
<dbReference type="EMBL" id="JALLAZ020000019">
    <property type="protein sequence ID" value="KAL3805739.1"/>
    <property type="molecule type" value="Genomic_DNA"/>
</dbReference>
<reference evidence="2 3" key="1">
    <citation type="submission" date="2024-10" db="EMBL/GenBank/DDBJ databases">
        <title>Updated reference genomes for cyclostephanoid diatoms.</title>
        <authorList>
            <person name="Roberts W.R."/>
            <person name="Alverson A.J."/>
        </authorList>
    </citation>
    <scope>NUCLEOTIDE SEQUENCE [LARGE SCALE GENOMIC DNA]</scope>
    <source>
        <strain evidence="2 3">AJA276-08</strain>
    </source>
</reference>
<comment type="caution">
    <text evidence="2">The sequence shown here is derived from an EMBL/GenBank/DDBJ whole genome shotgun (WGS) entry which is preliminary data.</text>
</comment>
<feature type="region of interest" description="Disordered" evidence="1">
    <location>
        <begin position="288"/>
        <end position="313"/>
    </location>
</feature>
<feature type="compositionally biased region" description="Gly residues" evidence="1">
    <location>
        <begin position="879"/>
        <end position="894"/>
    </location>
</feature>
<dbReference type="AlphaFoldDB" id="A0ABD3R073"/>
<proteinExistence type="predicted"/>
<protein>
    <recommendedName>
        <fullName evidence="4">Exocyst complex component Sec10</fullName>
    </recommendedName>
</protein>
<evidence type="ECO:0000256" key="1">
    <source>
        <dbReference type="SAM" id="MobiDB-lite"/>
    </source>
</evidence>
<evidence type="ECO:0008006" key="4">
    <source>
        <dbReference type="Google" id="ProtNLM"/>
    </source>
</evidence>
<accession>A0ABD3R073</accession>
<organism evidence="2 3">
    <name type="scientific">Stephanodiscus triporus</name>
    <dbReference type="NCBI Taxonomy" id="2934178"/>
    <lineage>
        <taxon>Eukaryota</taxon>
        <taxon>Sar</taxon>
        <taxon>Stramenopiles</taxon>
        <taxon>Ochrophyta</taxon>
        <taxon>Bacillariophyta</taxon>
        <taxon>Coscinodiscophyceae</taxon>
        <taxon>Thalassiosirophycidae</taxon>
        <taxon>Stephanodiscales</taxon>
        <taxon>Stephanodiscaceae</taxon>
        <taxon>Stephanodiscus</taxon>
    </lineage>
</organism>
<name>A0ABD3R073_9STRA</name>
<keyword evidence="3" id="KW-1185">Reference proteome</keyword>
<sequence length="894" mass="95706">MDFSSPPADAALRPRLILSVLVSSAPRRPSYVARVRACRARQEPLGSSLLEVGGASSGSFVDVVPGVSGGLRSSIRGSRDGGLLGLGGDTILGSGSESPAFAMERGRASALFRDEPTGPGDDRGPLSPLTFQADQGSTLRTRRPVSLDGRPSEPPQGPANKMKTFPLFKFDPDYVSMGSSGLTRAEDDTSRWGVFSPQDFCGGVIARGGRFCTKEECAVQSHRTKAWLGDKMLAGFYVLDAKQQKAFLEPFLPMSVGMRTSTARSVLSEGEQTVEAWAAIFRHLRDSDVKDSDPPVRGDQSANSDGTSGGDSLLRSFATAMKTPGGRRDEFNPLATASKRLRLSNIGEEDSLQSSSPEAPGLTALAYALAIVKGELGSKDGVTNYNTVHGGIRAVAEGLGALETEHLRVAEDQRQMREDYKRMAEELFKVGTETSGIGAQLAQLQTTSAAAWNKGSEAMRAVEQLATVGGASKVALLEAELAAMTRKVADMGATLDRAAAYALDLGEHVASLPTGGSDSTALAREFLAFKEANAQTIASIRQELKGGAIEIAGIAFEGQEACILFAREHMTREATYQCIPSLIYAMCMPTEEVVYKSDMQGDEIHQSRTTRNPMQSAVILSVNSTIPAVMEGPKDGIRESRHDFNAAKTYEDWKPATSMGGTAKNLTDGVLRAFDRIKGAINLTLGTPLVRAVMLELHGEFVMHFRAIFVTEVTDYYQEILGKTGGPPPHDKEIKATCWALVTKLLKVIFQEVHKVRVFAADLGNLKDDTGRVNGLFLYAALEELRVLRDFAAHQYRHHPKYNNQVVEHLFNTSVPRAVYEKGVGSGSSGGSILRFNKIDGTLADHKAGIDRLETAVGSIRSHLQLPAAGAARNRGGRRGGGGGAGAGGVQDIE</sequence>
<evidence type="ECO:0000313" key="2">
    <source>
        <dbReference type="EMBL" id="KAL3805739.1"/>
    </source>
</evidence>
<evidence type="ECO:0000313" key="3">
    <source>
        <dbReference type="Proteomes" id="UP001530315"/>
    </source>
</evidence>